<proteinExistence type="predicted"/>
<comment type="caution">
    <text evidence="1">The sequence shown here is derived from an EMBL/GenBank/DDBJ whole genome shotgun (WGS) entry which is preliminary data.</text>
</comment>
<evidence type="ECO:0000313" key="2">
    <source>
        <dbReference type="Proteomes" id="UP000828390"/>
    </source>
</evidence>
<dbReference type="Proteomes" id="UP000828390">
    <property type="component" value="Unassembled WGS sequence"/>
</dbReference>
<dbReference type="EMBL" id="JAIWYP010000006">
    <property type="protein sequence ID" value="KAH3812550.1"/>
    <property type="molecule type" value="Genomic_DNA"/>
</dbReference>
<accession>A0A9D4GCI9</accession>
<dbReference type="AlphaFoldDB" id="A0A9D4GCI9"/>
<gene>
    <name evidence="1" type="ORF">DPMN_140985</name>
</gene>
<sequence>MCSLIPGSTQQKGGLLLLWRWCGCCLRRVSTNGTQNSLLSDTSAMYFVHHSTTVVDNIPVACHFTMSADICCILPRTLILVVTQTASKLFRIFPEMSRW</sequence>
<reference evidence="1" key="1">
    <citation type="journal article" date="2019" name="bioRxiv">
        <title>The Genome of the Zebra Mussel, Dreissena polymorpha: A Resource for Invasive Species Research.</title>
        <authorList>
            <person name="McCartney M.A."/>
            <person name="Auch B."/>
            <person name="Kono T."/>
            <person name="Mallez S."/>
            <person name="Zhang Y."/>
            <person name="Obille A."/>
            <person name="Becker A."/>
            <person name="Abrahante J.E."/>
            <person name="Garbe J."/>
            <person name="Badalamenti J.P."/>
            <person name="Herman A."/>
            <person name="Mangelson H."/>
            <person name="Liachko I."/>
            <person name="Sullivan S."/>
            <person name="Sone E.D."/>
            <person name="Koren S."/>
            <person name="Silverstein K.A.T."/>
            <person name="Beckman K.B."/>
            <person name="Gohl D.M."/>
        </authorList>
    </citation>
    <scope>NUCLEOTIDE SEQUENCE</scope>
    <source>
        <strain evidence="1">Duluth1</strain>
        <tissue evidence="1">Whole animal</tissue>
    </source>
</reference>
<reference evidence="1" key="2">
    <citation type="submission" date="2020-11" db="EMBL/GenBank/DDBJ databases">
        <authorList>
            <person name="McCartney M.A."/>
            <person name="Auch B."/>
            <person name="Kono T."/>
            <person name="Mallez S."/>
            <person name="Becker A."/>
            <person name="Gohl D.M."/>
            <person name="Silverstein K.A.T."/>
            <person name="Koren S."/>
            <person name="Bechman K.B."/>
            <person name="Herman A."/>
            <person name="Abrahante J.E."/>
            <person name="Garbe J."/>
        </authorList>
    </citation>
    <scope>NUCLEOTIDE SEQUENCE</scope>
    <source>
        <strain evidence="1">Duluth1</strain>
        <tissue evidence="1">Whole animal</tissue>
    </source>
</reference>
<keyword evidence="2" id="KW-1185">Reference proteome</keyword>
<evidence type="ECO:0000313" key="1">
    <source>
        <dbReference type="EMBL" id="KAH3812550.1"/>
    </source>
</evidence>
<protein>
    <submittedName>
        <fullName evidence="1">Uncharacterized protein</fullName>
    </submittedName>
</protein>
<name>A0A9D4GCI9_DREPO</name>
<organism evidence="1 2">
    <name type="scientific">Dreissena polymorpha</name>
    <name type="common">Zebra mussel</name>
    <name type="synonym">Mytilus polymorpha</name>
    <dbReference type="NCBI Taxonomy" id="45954"/>
    <lineage>
        <taxon>Eukaryota</taxon>
        <taxon>Metazoa</taxon>
        <taxon>Spiralia</taxon>
        <taxon>Lophotrochozoa</taxon>
        <taxon>Mollusca</taxon>
        <taxon>Bivalvia</taxon>
        <taxon>Autobranchia</taxon>
        <taxon>Heteroconchia</taxon>
        <taxon>Euheterodonta</taxon>
        <taxon>Imparidentia</taxon>
        <taxon>Neoheterodontei</taxon>
        <taxon>Myida</taxon>
        <taxon>Dreissenoidea</taxon>
        <taxon>Dreissenidae</taxon>
        <taxon>Dreissena</taxon>
    </lineage>
</organism>